<dbReference type="STRING" id="928856.SAMN04488049_11651"/>
<name>A0A0P1GG47_9RHOB</name>
<dbReference type="Proteomes" id="UP000052022">
    <property type="component" value="Unassembled WGS sequence"/>
</dbReference>
<dbReference type="Gene3D" id="3.40.50.300">
    <property type="entry name" value="P-loop containing nucleotide triphosphate hydrolases"/>
    <property type="match status" value="1"/>
</dbReference>
<keyword evidence="2" id="KW-1185">Reference proteome</keyword>
<organism evidence="1 2">
    <name type="scientific">Tritonibacter multivorans</name>
    <dbReference type="NCBI Taxonomy" id="928856"/>
    <lineage>
        <taxon>Bacteria</taxon>
        <taxon>Pseudomonadati</taxon>
        <taxon>Pseudomonadota</taxon>
        <taxon>Alphaproteobacteria</taxon>
        <taxon>Rhodobacterales</taxon>
        <taxon>Paracoccaceae</taxon>
        <taxon>Tritonibacter</taxon>
    </lineage>
</organism>
<evidence type="ECO:0000313" key="2">
    <source>
        <dbReference type="Proteomes" id="UP000052022"/>
    </source>
</evidence>
<dbReference type="RefSeq" id="WP_058291117.1">
    <property type="nucleotide sequence ID" value="NZ_CYSD01000040.1"/>
</dbReference>
<dbReference type="InterPro" id="IPR027417">
    <property type="entry name" value="P-loop_NTPase"/>
</dbReference>
<dbReference type="SUPFAM" id="SSF52540">
    <property type="entry name" value="P-loop containing nucleoside triphosphate hydrolases"/>
    <property type="match status" value="1"/>
</dbReference>
<proteinExistence type="predicted"/>
<protein>
    <submittedName>
        <fullName evidence="1">Uncharacterized protein</fullName>
    </submittedName>
</protein>
<dbReference type="AlphaFoldDB" id="A0A0P1GG47"/>
<evidence type="ECO:0000313" key="1">
    <source>
        <dbReference type="EMBL" id="CUH80848.1"/>
    </source>
</evidence>
<accession>A0A0P1GG47</accession>
<dbReference type="EMBL" id="CYSD01000040">
    <property type="protein sequence ID" value="CUH80848.1"/>
    <property type="molecule type" value="Genomic_DNA"/>
</dbReference>
<gene>
    <name evidence="1" type="ORF">TRM7557_03103</name>
</gene>
<reference evidence="1 2" key="1">
    <citation type="submission" date="2015-09" db="EMBL/GenBank/DDBJ databases">
        <authorList>
            <consortium name="Swine Surveillance"/>
        </authorList>
    </citation>
    <scope>NUCLEOTIDE SEQUENCE [LARGE SCALE GENOMIC DNA]</scope>
    <source>
        <strain evidence="1 2">CECT 7557</strain>
    </source>
</reference>
<dbReference type="OrthoDB" id="7857741at2"/>
<sequence length="304" mass="34938">MTSLLHIPAVRERLRALRPYYNMLFRRKQNFDNRPTPEAYLRQMDGRGVFLLCYGRSGSTVFADFLGTHPQVLTFGEVLGEESYYSYFQWLSRGVLWVWPLRPTQMQREFYRFCAQLVRRKPAMRCLFDLKIESLHLIEGNWRMPGPDFDLFHQLKKAQAPVVLLTRKDLVARYTSGQIAERRGAFHSYQGAAAQEVAPFEINTEAVKAQIAQINATHDVIRDIFAGQENFVELCYEDLFVPDETSPADSGRTRFADGLSEQMAALMGIDDQFDPIPRLQKVSGGKPYSEQITNWPEVAALRDA</sequence>